<comment type="caution">
    <text evidence="1">The sequence shown here is derived from an EMBL/GenBank/DDBJ whole genome shotgun (WGS) entry which is preliminary data.</text>
</comment>
<dbReference type="AlphaFoldDB" id="A0A520S6H4"/>
<dbReference type="EMBL" id="SHAH01000006">
    <property type="protein sequence ID" value="RZO78083.1"/>
    <property type="molecule type" value="Genomic_DNA"/>
</dbReference>
<protein>
    <submittedName>
        <fullName evidence="1">Uncharacterized protein</fullName>
    </submittedName>
</protein>
<dbReference type="Proteomes" id="UP000320404">
    <property type="component" value="Unassembled WGS sequence"/>
</dbReference>
<evidence type="ECO:0000313" key="1">
    <source>
        <dbReference type="EMBL" id="RZO78083.1"/>
    </source>
</evidence>
<gene>
    <name evidence="1" type="ORF">EVA69_00930</name>
</gene>
<evidence type="ECO:0000313" key="2">
    <source>
        <dbReference type="Proteomes" id="UP000320404"/>
    </source>
</evidence>
<name>A0A520S6H4_9GAMM</name>
<proteinExistence type="predicted"/>
<accession>A0A520S6H4</accession>
<sequence length="75" mass="8352">MKIYGQAQKNEAELEILAEAALVAEPSTLRDLASFLYRCADAIEEEGESWEHEHFESNEAVSPHFVVFNPGVVST</sequence>
<reference evidence="1 2" key="1">
    <citation type="submission" date="2019-02" db="EMBL/GenBank/DDBJ databases">
        <title>Prokaryotic population dynamics and viral predation in marine succession experiment using metagenomics: the confinement effect.</title>
        <authorList>
            <person name="Haro-Moreno J.M."/>
            <person name="Rodriguez-Valera F."/>
            <person name="Lopez-Perez M."/>
        </authorList>
    </citation>
    <scope>NUCLEOTIDE SEQUENCE [LARGE SCALE GENOMIC DNA]</scope>
    <source>
        <strain evidence="1">MED-G158</strain>
    </source>
</reference>
<organism evidence="1 2">
    <name type="scientific">OM182 bacterium</name>
    <dbReference type="NCBI Taxonomy" id="2510334"/>
    <lineage>
        <taxon>Bacteria</taxon>
        <taxon>Pseudomonadati</taxon>
        <taxon>Pseudomonadota</taxon>
        <taxon>Gammaproteobacteria</taxon>
        <taxon>OMG group</taxon>
        <taxon>OM182 clade</taxon>
    </lineage>
</organism>